<protein>
    <recommendedName>
        <fullName evidence="1">DUF362 domain-containing protein</fullName>
    </recommendedName>
</protein>
<feature type="domain" description="DUF362" evidence="1">
    <location>
        <begin position="39"/>
        <end position="234"/>
    </location>
</feature>
<dbReference type="EMBL" id="NJBO01000002">
    <property type="protein sequence ID" value="TKJ43980.1"/>
    <property type="molecule type" value="Genomic_DNA"/>
</dbReference>
<gene>
    <name evidence="2" type="ORF">CEE36_02350</name>
</gene>
<dbReference type="InterPro" id="IPR007160">
    <property type="entry name" value="DUF362"/>
</dbReference>
<organism evidence="2 3">
    <name type="scientific">candidate division TA06 bacterium B3_TA06</name>
    <dbReference type="NCBI Taxonomy" id="2012487"/>
    <lineage>
        <taxon>Bacteria</taxon>
        <taxon>Bacteria division TA06</taxon>
    </lineage>
</organism>
<dbReference type="Proteomes" id="UP000317778">
    <property type="component" value="Unassembled WGS sequence"/>
</dbReference>
<evidence type="ECO:0000313" key="3">
    <source>
        <dbReference type="Proteomes" id="UP000317778"/>
    </source>
</evidence>
<comment type="caution">
    <text evidence="2">The sequence shown here is derived from an EMBL/GenBank/DDBJ whole genome shotgun (WGS) entry which is preliminary data.</text>
</comment>
<evidence type="ECO:0000313" key="2">
    <source>
        <dbReference type="EMBL" id="TKJ43980.1"/>
    </source>
</evidence>
<sequence>MGREKVIIKKVERYDPDAIQVFVADAIKILDVKPKPRAFIKPNLVQATRYAEHAYTHPELLRAIFRALKESGAAERILFEDCGLMMPLRYVYRKSGYKKLCWEEGVRFLNLAEAVHDVTIKAQHGQVHDELPIPSILIQDGIRVFVPKLKIHAQTDISGAAKLLIGLIKRSLRLHGHHYDLDRKIVDVLEAYPPDLVIIDGITLGTNGAGCPDPYPLNLLIASRNAVAADALAAHLVGFDPAKITHLRLAAGRGLGPCDLADIEIIGEDIKPLPPGTFAEPEIDSLNPYIRYFEGQVHEGKRCRGGCIGFVAEAIYYINHYRAWRSQEKVNPAARFLFRLLGQEPHQERPRKVGIVVGDYKGDLPEELRANLIFVGDCTRAGDLRPRTHLKGCPVFMSRIVFQTARQARLLNPYLDVMEGPAFIRAFIEEQFMCGWNRLIHPLKKKD</sequence>
<reference evidence="2 3" key="1">
    <citation type="submission" date="2017-06" db="EMBL/GenBank/DDBJ databases">
        <title>Novel microbial phyla capable of carbon fixation and sulfur reduction in deep-sea sediments.</title>
        <authorList>
            <person name="Huang J."/>
            <person name="Baker B."/>
            <person name="Wang Y."/>
        </authorList>
    </citation>
    <scope>NUCLEOTIDE SEQUENCE [LARGE SCALE GENOMIC DNA]</scope>
    <source>
        <strain evidence="2">B3_TA06</strain>
    </source>
</reference>
<proteinExistence type="predicted"/>
<dbReference type="Pfam" id="PF04015">
    <property type="entry name" value="DUF362"/>
    <property type="match status" value="1"/>
</dbReference>
<evidence type="ECO:0000259" key="1">
    <source>
        <dbReference type="Pfam" id="PF04015"/>
    </source>
</evidence>
<name>A0A532V9V3_UNCT6</name>
<accession>A0A532V9V3</accession>
<dbReference type="AlphaFoldDB" id="A0A532V9V3"/>